<dbReference type="SMART" id="SM00385">
    <property type="entry name" value="CYCLIN"/>
    <property type="match status" value="2"/>
</dbReference>
<feature type="domain" description="Cyclin-like" evidence="5">
    <location>
        <begin position="107"/>
        <end position="200"/>
    </location>
</feature>
<dbReference type="InterPro" id="IPR036915">
    <property type="entry name" value="Cyclin-like_sf"/>
</dbReference>
<dbReference type="Gramene" id="EES05375">
    <property type="protein sequence ID" value="EES05375"/>
    <property type="gene ID" value="SORBI_3004G204300"/>
</dbReference>
<dbReference type="Proteomes" id="UP000807115">
    <property type="component" value="Chromosome 4"/>
</dbReference>
<keyword evidence="1" id="KW-0132">Cell division</keyword>
<evidence type="ECO:0000313" key="7">
    <source>
        <dbReference type="EMBL" id="KAG0533721.1"/>
    </source>
</evidence>
<keyword evidence="3" id="KW-0131">Cell cycle</keyword>
<proteinExistence type="inferred from homology"/>
<evidence type="ECO:0000256" key="1">
    <source>
        <dbReference type="ARBA" id="ARBA00022618"/>
    </source>
</evidence>
<dbReference type="KEGG" id="sbi:8070613"/>
<evidence type="ECO:0008006" key="9">
    <source>
        <dbReference type="Google" id="ProtNLM"/>
    </source>
</evidence>
<dbReference type="AlphaFoldDB" id="A0A921R767"/>
<dbReference type="InterPro" id="IPR013763">
    <property type="entry name" value="Cyclin-like_dom"/>
</dbReference>
<evidence type="ECO:0000259" key="5">
    <source>
        <dbReference type="SMART" id="SM00385"/>
    </source>
</evidence>
<protein>
    <recommendedName>
        <fullName evidence="9">Cyclin N-terminal domain-containing protein</fullName>
    </recommendedName>
</protein>
<dbReference type="PANTHER" id="PTHR10177">
    <property type="entry name" value="CYCLINS"/>
    <property type="match status" value="1"/>
</dbReference>
<sequence length="325" mass="35454">METMDPFAYELLSQPLPPGFDPVSGCIDGGSGGYDAMDMEQLDNYFRAIGVLPPLPPANSHVQPAPAASSYDDDDDIDASLRAMETDARHRPSPSSIDPAARAALVPWMHDFARHFGVGQDALHRAVSYADRFLSARAADDDIHHVDYQLRLLGAAAVYAASKYEDSGTAPRRMNARDIAASCGFAASRDVLDAERAVLAALGYRLGGPTAHTFVEHFTRRHVGGQEVRRMAHAIADSSLMFDHRCCCCLKLLPSAVAAAAILLARMCLEPAPHDREQVRRWSRELEGMTGYKPMDVYDGLECMYGMLPEDPGFDISPLLFADPS</sequence>
<dbReference type="SMART" id="SM01332">
    <property type="entry name" value="Cyclin_C"/>
    <property type="match status" value="1"/>
</dbReference>
<name>A0A921R767_SORBI</name>
<dbReference type="OrthoDB" id="642085at2759"/>
<dbReference type="SUPFAM" id="SSF47954">
    <property type="entry name" value="Cyclin-like"/>
    <property type="match status" value="2"/>
</dbReference>
<gene>
    <name evidence="7" type="ORF">BDA96_04G217500</name>
</gene>
<feature type="domain" description="Cyclin C-terminal" evidence="6">
    <location>
        <begin position="209"/>
        <end position="323"/>
    </location>
</feature>
<dbReference type="Pfam" id="PF02984">
    <property type="entry name" value="Cyclin_C"/>
    <property type="match status" value="1"/>
</dbReference>
<keyword evidence="2 4" id="KW-0195">Cyclin</keyword>
<feature type="domain" description="Cyclin-like" evidence="5">
    <location>
        <begin position="213"/>
        <end position="306"/>
    </location>
</feature>
<dbReference type="InterPro" id="IPR039361">
    <property type="entry name" value="Cyclin"/>
</dbReference>
<evidence type="ECO:0000256" key="2">
    <source>
        <dbReference type="ARBA" id="ARBA00023127"/>
    </source>
</evidence>
<evidence type="ECO:0000256" key="3">
    <source>
        <dbReference type="ARBA" id="ARBA00023306"/>
    </source>
</evidence>
<dbReference type="GO" id="GO:0051301">
    <property type="term" value="P:cell division"/>
    <property type="evidence" value="ECO:0007669"/>
    <property type="project" value="UniProtKB-KW"/>
</dbReference>
<reference evidence="7" key="1">
    <citation type="journal article" date="2019" name="BMC Genomics">
        <title>A new reference genome for Sorghum bicolor reveals high levels of sequence similarity between sweet and grain genotypes: implications for the genetics of sugar metabolism.</title>
        <authorList>
            <person name="Cooper E.A."/>
            <person name="Brenton Z.W."/>
            <person name="Flinn B.S."/>
            <person name="Jenkins J."/>
            <person name="Shu S."/>
            <person name="Flowers D."/>
            <person name="Luo F."/>
            <person name="Wang Y."/>
            <person name="Xia P."/>
            <person name="Barry K."/>
            <person name="Daum C."/>
            <person name="Lipzen A."/>
            <person name="Yoshinaga Y."/>
            <person name="Schmutz J."/>
            <person name="Saski C."/>
            <person name="Vermerris W."/>
            <person name="Kresovich S."/>
        </authorList>
    </citation>
    <scope>NUCLEOTIDE SEQUENCE</scope>
</reference>
<dbReference type="InterPro" id="IPR004367">
    <property type="entry name" value="Cyclin_C-dom"/>
</dbReference>
<dbReference type="Pfam" id="PF00134">
    <property type="entry name" value="Cyclin_N"/>
    <property type="match status" value="1"/>
</dbReference>
<comment type="caution">
    <text evidence="7">The sequence shown here is derived from an EMBL/GenBank/DDBJ whole genome shotgun (WGS) entry which is preliminary data.</text>
</comment>
<evidence type="ECO:0000256" key="4">
    <source>
        <dbReference type="RuleBase" id="RU000383"/>
    </source>
</evidence>
<dbReference type="EMBL" id="CM027683">
    <property type="protein sequence ID" value="KAG0533721.1"/>
    <property type="molecule type" value="Genomic_DNA"/>
</dbReference>
<accession>A0A921R767</accession>
<dbReference type="OMA" id="MEFDDAY"/>
<dbReference type="InterPro" id="IPR006671">
    <property type="entry name" value="Cyclin_N"/>
</dbReference>
<comment type="similarity">
    <text evidence="4">Belongs to the cyclin family.</text>
</comment>
<reference evidence="7" key="2">
    <citation type="submission" date="2020-10" db="EMBL/GenBank/DDBJ databases">
        <authorList>
            <person name="Cooper E.A."/>
            <person name="Brenton Z.W."/>
            <person name="Flinn B.S."/>
            <person name="Jenkins J."/>
            <person name="Shu S."/>
            <person name="Flowers D."/>
            <person name="Luo F."/>
            <person name="Wang Y."/>
            <person name="Xia P."/>
            <person name="Barry K."/>
            <person name="Daum C."/>
            <person name="Lipzen A."/>
            <person name="Yoshinaga Y."/>
            <person name="Schmutz J."/>
            <person name="Saski C."/>
            <person name="Vermerris W."/>
            <person name="Kresovich S."/>
        </authorList>
    </citation>
    <scope>NUCLEOTIDE SEQUENCE</scope>
</reference>
<organism evidence="7 8">
    <name type="scientific">Sorghum bicolor</name>
    <name type="common">Sorghum</name>
    <name type="synonym">Sorghum vulgare</name>
    <dbReference type="NCBI Taxonomy" id="4558"/>
    <lineage>
        <taxon>Eukaryota</taxon>
        <taxon>Viridiplantae</taxon>
        <taxon>Streptophyta</taxon>
        <taxon>Embryophyta</taxon>
        <taxon>Tracheophyta</taxon>
        <taxon>Spermatophyta</taxon>
        <taxon>Magnoliopsida</taxon>
        <taxon>Liliopsida</taxon>
        <taxon>Poales</taxon>
        <taxon>Poaceae</taxon>
        <taxon>PACMAD clade</taxon>
        <taxon>Panicoideae</taxon>
        <taxon>Andropogonodae</taxon>
        <taxon>Andropogoneae</taxon>
        <taxon>Sorghinae</taxon>
        <taxon>Sorghum</taxon>
    </lineage>
</organism>
<dbReference type="Gene3D" id="1.10.472.10">
    <property type="entry name" value="Cyclin-like"/>
    <property type="match status" value="2"/>
</dbReference>
<evidence type="ECO:0000313" key="8">
    <source>
        <dbReference type="Proteomes" id="UP000807115"/>
    </source>
</evidence>
<evidence type="ECO:0000259" key="6">
    <source>
        <dbReference type="SMART" id="SM01332"/>
    </source>
</evidence>